<dbReference type="SUPFAM" id="SSF144091">
    <property type="entry name" value="Rhomboid-like"/>
    <property type="match status" value="1"/>
</dbReference>
<evidence type="ECO:0000256" key="3">
    <source>
        <dbReference type="ARBA" id="ARBA00022692"/>
    </source>
</evidence>
<evidence type="ECO:0000256" key="5">
    <source>
        <dbReference type="ARBA" id="ARBA00022989"/>
    </source>
</evidence>
<feature type="transmembrane region" description="Helical" evidence="7">
    <location>
        <begin position="100"/>
        <end position="118"/>
    </location>
</feature>
<feature type="transmembrane region" description="Helical" evidence="7">
    <location>
        <begin position="15"/>
        <end position="33"/>
    </location>
</feature>
<accession>A0A9X1X5N6</accession>
<dbReference type="InterPro" id="IPR050925">
    <property type="entry name" value="Rhomboid_protease_S54"/>
</dbReference>
<feature type="transmembrane region" description="Helical" evidence="7">
    <location>
        <begin position="203"/>
        <end position="221"/>
    </location>
</feature>
<keyword evidence="3 7" id="KW-0812">Transmembrane</keyword>
<dbReference type="RefSeq" id="WP_245131983.1">
    <property type="nucleotide sequence ID" value="NZ_JALJEJ010000009.1"/>
</dbReference>
<keyword evidence="6 7" id="KW-0472">Membrane</keyword>
<dbReference type="AlphaFoldDB" id="A0A9X1X5N6"/>
<evidence type="ECO:0000313" key="9">
    <source>
        <dbReference type="EMBL" id="MCJ8211403.1"/>
    </source>
</evidence>
<keyword evidence="4" id="KW-0378">Hydrolase</keyword>
<dbReference type="GO" id="GO:0016020">
    <property type="term" value="C:membrane"/>
    <property type="evidence" value="ECO:0007669"/>
    <property type="project" value="UniProtKB-SubCell"/>
</dbReference>
<dbReference type="EMBL" id="JALJEJ010000009">
    <property type="protein sequence ID" value="MCJ8211403.1"/>
    <property type="molecule type" value="Genomic_DNA"/>
</dbReference>
<organism evidence="9 10">
    <name type="scientific">Mucilaginibacter straminoryzae</name>
    <dbReference type="NCBI Taxonomy" id="2932774"/>
    <lineage>
        <taxon>Bacteria</taxon>
        <taxon>Pseudomonadati</taxon>
        <taxon>Bacteroidota</taxon>
        <taxon>Sphingobacteriia</taxon>
        <taxon>Sphingobacteriales</taxon>
        <taxon>Sphingobacteriaceae</taxon>
        <taxon>Mucilaginibacter</taxon>
    </lineage>
</organism>
<evidence type="ECO:0000256" key="4">
    <source>
        <dbReference type="ARBA" id="ARBA00022801"/>
    </source>
</evidence>
<dbReference type="Gene3D" id="1.20.1540.10">
    <property type="entry name" value="Rhomboid-like"/>
    <property type="match status" value="1"/>
</dbReference>
<name>A0A9X1X5N6_9SPHI</name>
<feature type="domain" description="Peptidase S54 rhomboid" evidence="8">
    <location>
        <begin position="57"/>
        <end position="243"/>
    </location>
</feature>
<keyword evidence="10" id="KW-1185">Reference proteome</keyword>
<dbReference type="Proteomes" id="UP001139450">
    <property type="component" value="Unassembled WGS sequence"/>
</dbReference>
<dbReference type="PANTHER" id="PTHR43731:SF14">
    <property type="entry name" value="PRESENILIN-ASSOCIATED RHOMBOID-LIKE PROTEIN, MITOCHONDRIAL"/>
    <property type="match status" value="1"/>
</dbReference>
<comment type="subcellular location">
    <subcellularLocation>
        <location evidence="1">Membrane</location>
        <topology evidence="1">Multi-pass membrane protein</topology>
    </subcellularLocation>
</comment>
<dbReference type="Pfam" id="PF01694">
    <property type="entry name" value="Rhomboid"/>
    <property type="match status" value="1"/>
</dbReference>
<protein>
    <submittedName>
        <fullName evidence="9">Rhomboid family intramembrane serine protease</fullName>
    </submittedName>
</protein>
<feature type="transmembrane region" description="Helical" evidence="7">
    <location>
        <begin position="160"/>
        <end position="182"/>
    </location>
</feature>
<evidence type="ECO:0000313" key="10">
    <source>
        <dbReference type="Proteomes" id="UP001139450"/>
    </source>
</evidence>
<reference evidence="9" key="1">
    <citation type="submission" date="2022-04" db="EMBL/GenBank/DDBJ databases">
        <title>Mucilaginibacter sp. RS28 isolated from freshwater.</title>
        <authorList>
            <person name="Ko S.-R."/>
        </authorList>
    </citation>
    <scope>NUCLEOTIDE SEQUENCE</scope>
    <source>
        <strain evidence="9">RS28</strain>
    </source>
</reference>
<dbReference type="PANTHER" id="PTHR43731">
    <property type="entry name" value="RHOMBOID PROTEASE"/>
    <property type="match status" value="1"/>
</dbReference>
<dbReference type="InterPro" id="IPR022764">
    <property type="entry name" value="Peptidase_S54_rhomboid_dom"/>
</dbReference>
<feature type="transmembrane region" description="Helical" evidence="7">
    <location>
        <begin position="74"/>
        <end position="93"/>
    </location>
</feature>
<feature type="transmembrane region" description="Helical" evidence="7">
    <location>
        <begin position="227"/>
        <end position="244"/>
    </location>
</feature>
<evidence type="ECO:0000256" key="7">
    <source>
        <dbReference type="SAM" id="Phobius"/>
    </source>
</evidence>
<comment type="caution">
    <text evidence="9">The sequence shown here is derived from an EMBL/GenBank/DDBJ whole genome shotgun (WGS) entry which is preliminary data.</text>
</comment>
<dbReference type="GO" id="GO:0004252">
    <property type="term" value="F:serine-type endopeptidase activity"/>
    <property type="evidence" value="ECO:0007669"/>
    <property type="project" value="InterPro"/>
</dbReference>
<keyword evidence="9" id="KW-0645">Protease</keyword>
<gene>
    <name evidence="9" type="ORF">MUY27_16920</name>
</gene>
<evidence type="ECO:0000256" key="2">
    <source>
        <dbReference type="ARBA" id="ARBA00009045"/>
    </source>
</evidence>
<comment type="similarity">
    <text evidence="2">Belongs to the peptidase S54 family.</text>
</comment>
<proteinExistence type="inferred from homology"/>
<evidence type="ECO:0000256" key="1">
    <source>
        <dbReference type="ARBA" id="ARBA00004141"/>
    </source>
</evidence>
<evidence type="ECO:0000256" key="6">
    <source>
        <dbReference type="ARBA" id="ARBA00023136"/>
    </source>
</evidence>
<keyword evidence="5 7" id="KW-1133">Transmembrane helix</keyword>
<evidence type="ECO:0000259" key="8">
    <source>
        <dbReference type="Pfam" id="PF01694"/>
    </source>
</evidence>
<dbReference type="GO" id="GO:0006508">
    <property type="term" value="P:proteolysis"/>
    <property type="evidence" value="ECO:0007669"/>
    <property type="project" value="UniProtKB-KW"/>
</dbReference>
<dbReference type="InterPro" id="IPR035952">
    <property type="entry name" value="Rhomboid-like_sf"/>
</dbReference>
<sequence>MSAYRQNPLSNIPPVTKNLLIINIICFIPVLLFSRGGELDPYTRIFGVFYFNSPLFKFWQPITYMFMHGSFMHIFFNMFALYSLGMMLEYVLGSKKFLQFYFICGLGAIALQMIVQAYEVYALTGHFFLRLNGNSIPVTLGDMQSMVGLPLDPKALEKLYAIYFGPMVGASGAIFGIFIAFGMLFPNMELMIMFIPIPIKAKYIMPVYVLIELGLGVGQFSGDSVAHFAHLGGALLGFLLIKIWHVQRPNNFF</sequence>